<proteinExistence type="predicted"/>
<comment type="caution">
    <text evidence="1">The sequence shown here is derived from an EMBL/GenBank/DDBJ whole genome shotgun (WGS) entry which is preliminary data.</text>
</comment>
<protein>
    <recommendedName>
        <fullName evidence="3">Immunoglobulin I-set domain-containing protein</fullName>
    </recommendedName>
</protein>
<dbReference type="InterPro" id="IPR036179">
    <property type="entry name" value="Ig-like_dom_sf"/>
</dbReference>
<evidence type="ECO:0000313" key="1">
    <source>
        <dbReference type="EMBL" id="EJW75020.1"/>
    </source>
</evidence>
<sequence length="318" mass="36364">MNEHGTSNQSTRVHYDVNRQDEKMIKKQSYHFESNENTEHPIAATITTTELVDGWELIDEQQRSSKSADSFETVKYVETIRAATEGYQIPTPTPHDEAFTSRQSFHSSTYNTRQNEEIIDGRSTTNYETSKIPPQLLPKPIIPIIHEPLEKVNVSEISHASPYTEKRYEEVTSGISKTIYEAPQASLLSSKFTEPMLDTTTFTQQKYEEVNGMENGYEIINDNISSTKTKLQNEIDIEKKTFRIPVNRVPEPIPKYPFILKQPEPEIRLKAGEKLVLESKVDSSPASQFKWYQNNFEVRPSSSVIIDSSAVKKVGLHF</sequence>
<evidence type="ECO:0000313" key="2">
    <source>
        <dbReference type="Proteomes" id="UP000004810"/>
    </source>
</evidence>
<gene>
    <name evidence="1" type="ORF">WUBG_14068</name>
</gene>
<name>J9AL90_WUCBA</name>
<evidence type="ECO:0008006" key="3">
    <source>
        <dbReference type="Google" id="ProtNLM"/>
    </source>
</evidence>
<dbReference type="EMBL" id="ADBV01011223">
    <property type="protein sequence ID" value="EJW75020.1"/>
    <property type="molecule type" value="Genomic_DNA"/>
</dbReference>
<dbReference type="SUPFAM" id="SSF48726">
    <property type="entry name" value="Immunoglobulin"/>
    <property type="match status" value="1"/>
</dbReference>
<dbReference type="AlphaFoldDB" id="J9AL90"/>
<dbReference type="Proteomes" id="UP000004810">
    <property type="component" value="Unassembled WGS sequence"/>
</dbReference>
<reference evidence="2" key="1">
    <citation type="submission" date="2012-08" db="EMBL/GenBank/DDBJ databases">
        <title>The Genome Sequence of Wuchereria bancrofti.</title>
        <authorList>
            <person name="Nutman T.B."/>
            <person name="Fink D.L."/>
            <person name="Russ C."/>
            <person name="Young S."/>
            <person name="Zeng Q."/>
            <person name="Koehrsen M."/>
            <person name="Alvarado L."/>
            <person name="Berlin A."/>
            <person name="Chapman S.B."/>
            <person name="Chen Z."/>
            <person name="Freedman E."/>
            <person name="Gellesch M."/>
            <person name="Goldberg J."/>
            <person name="Griggs A."/>
            <person name="Gujja S."/>
            <person name="Heilman E.R."/>
            <person name="Heiman D."/>
            <person name="Hepburn T."/>
            <person name="Howarth C."/>
            <person name="Jen D."/>
            <person name="Larson L."/>
            <person name="Lewis B."/>
            <person name="Mehta T."/>
            <person name="Park D."/>
            <person name="Pearson M."/>
            <person name="Roberts A."/>
            <person name="Saif S."/>
            <person name="Shea T."/>
            <person name="Shenoy N."/>
            <person name="Sisk P."/>
            <person name="Stolte C."/>
            <person name="Sykes S."/>
            <person name="Walk T."/>
            <person name="White J."/>
            <person name="Yandava C."/>
            <person name="Haas B."/>
            <person name="Henn M.R."/>
            <person name="Nusbaum C."/>
            <person name="Birren B."/>
        </authorList>
    </citation>
    <scope>NUCLEOTIDE SEQUENCE [LARGE SCALE GENOMIC DNA]</scope>
    <source>
        <strain evidence="2">NA</strain>
    </source>
</reference>
<accession>J9AL90</accession>
<organism evidence="1 2">
    <name type="scientific">Wuchereria bancrofti</name>
    <dbReference type="NCBI Taxonomy" id="6293"/>
    <lineage>
        <taxon>Eukaryota</taxon>
        <taxon>Metazoa</taxon>
        <taxon>Ecdysozoa</taxon>
        <taxon>Nematoda</taxon>
        <taxon>Chromadorea</taxon>
        <taxon>Rhabditida</taxon>
        <taxon>Spirurina</taxon>
        <taxon>Spiruromorpha</taxon>
        <taxon>Filarioidea</taxon>
        <taxon>Onchocercidae</taxon>
        <taxon>Wuchereria</taxon>
    </lineage>
</organism>